<evidence type="ECO:0000256" key="1">
    <source>
        <dbReference type="ARBA" id="ARBA00004173"/>
    </source>
</evidence>
<comment type="subcellular location">
    <subcellularLocation>
        <location evidence="1 8">Mitochondrion</location>
    </subcellularLocation>
</comment>
<dbReference type="GO" id="GO:0016301">
    <property type="term" value="F:kinase activity"/>
    <property type="evidence" value="ECO:0007669"/>
    <property type="project" value="UniProtKB-KW"/>
</dbReference>
<dbReference type="PANTHER" id="PTHR21427">
    <property type="entry name" value="UBIQUINONE BIOSYNTHESIS PROTEIN COQ9, MITOCHONDRIAL"/>
    <property type="match status" value="1"/>
</dbReference>
<feature type="compositionally biased region" description="Basic and acidic residues" evidence="9">
    <location>
        <begin position="63"/>
        <end position="77"/>
    </location>
</feature>
<evidence type="ECO:0000256" key="4">
    <source>
        <dbReference type="ARBA" id="ARBA00022688"/>
    </source>
</evidence>
<keyword evidence="12" id="KW-0675">Receptor</keyword>
<organism evidence="12 13">
    <name type="scientific">Drosophila guanche</name>
    <name type="common">Fruit fly</name>
    <dbReference type="NCBI Taxonomy" id="7266"/>
    <lineage>
        <taxon>Eukaryota</taxon>
        <taxon>Metazoa</taxon>
        <taxon>Ecdysozoa</taxon>
        <taxon>Arthropoda</taxon>
        <taxon>Hexapoda</taxon>
        <taxon>Insecta</taxon>
        <taxon>Pterygota</taxon>
        <taxon>Neoptera</taxon>
        <taxon>Endopterygota</taxon>
        <taxon>Diptera</taxon>
        <taxon>Brachycera</taxon>
        <taxon>Muscomorpha</taxon>
        <taxon>Ephydroidea</taxon>
        <taxon>Drosophilidae</taxon>
        <taxon>Drosophila</taxon>
        <taxon>Sophophora</taxon>
    </lineage>
</organism>
<dbReference type="Gene3D" id="1.10.357.10">
    <property type="entry name" value="Tetracycline Repressor, domain 2"/>
    <property type="match status" value="1"/>
</dbReference>
<reference evidence="13" key="1">
    <citation type="submission" date="2018-01" db="EMBL/GenBank/DDBJ databases">
        <authorList>
            <person name="Alioto T."/>
            <person name="Alioto T."/>
        </authorList>
    </citation>
    <scope>NUCLEOTIDE SEQUENCE [LARGE SCALE GENOMIC DNA]</scope>
</reference>
<evidence type="ECO:0000256" key="5">
    <source>
        <dbReference type="ARBA" id="ARBA00022946"/>
    </source>
</evidence>
<keyword evidence="12" id="KW-0808">Transferase</keyword>
<dbReference type="InterPro" id="IPR012762">
    <property type="entry name" value="Ubiq_biosynth_COQ9"/>
</dbReference>
<dbReference type="GO" id="GO:0008289">
    <property type="term" value="F:lipid binding"/>
    <property type="evidence" value="ECO:0007669"/>
    <property type="project" value="UniProtKB-UniRule"/>
</dbReference>
<dbReference type="InterPro" id="IPR048674">
    <property type="entry name" value="COQ9_HTH"/>
</dbReference>
<evidence type="ECO:0000256" key="6">
    <source>
        <dbReference type="ARBA" id="ARBA00023121"/>
    </source>
</evidence>
<dbReference type="STRING" id="7266.A0A3B0JJD6"/>
<evidence type="ECO:0000256" key="3">
    <source>
        <dbReference type="ARBA" id="ARBA00010766"/>
    </source>
</evidence>
<evidence type="ECO:0000313" key="12">
    <source>
        <dbReference type="EMBL" id="SPP75450.1"/>
    </source>
</evidence>
<dbReference type="FunFam" id="1.10.357.10:FF:000004">
    <property type="entry name" value="Ubiquinone biosynthesis protein COQ9, mitochondrial"/>
    <property type="match status" value="1"/>
</dbReference>
<feature type="domain" description="COQ9 C-terminal" evidence="10">
    <location>
        <begin position="221"/>
        <end position="290"/>
    </location>
</feature>
<protein>
    <recommendedName>
        <fullName evidence="8">Ubiquinone biosynthesis protein</fullName>
    </recommendedName>
</protein>
<feature type="region of interest" description="Disordered" evidence="9">
    <location>
        <begin position="63"/>
        <end position="105"/>
    </location>
</feature>
<evidence type="ECO:0000256" key="9">
    <source>
        <dbReference type="SAM" id="MobiDB-lite"/>
    </source>
</evidence>
<accession>A0A3B0JJD6</accession>
<comment type="function">
    <text evidence="8">Membrane-associated protein that warps the membrane surface to access and bind aromatic isoprenes with high specificity, including ubiquinone (CoQ) isoprene intermediates and presents them directly to Coq7, therefore facilitating the Coq7-mediated hydroxylase step. Participates in the biosynthesis of coenzyme Q, also named ubiquinone, an essential lipid-soluble electron transporter for aerobic cellular respiration.</text>
</comment>
<dbReference type="GO" id="GO:0005743">
    <property type="term" value="C:mitochondrial inner membrane"/>
    <property type="evidence" value="ECO:0007669"/>
    <property type="project" value="TreeGrafter"/>
</dbReference>
<keyword evidence="13" id="KW-1185">Reference proteome</keyword>
<dbReference type="InterPro" id="IPR013718">
    <property type="entry name" value="COQ9_C"/>
</dbReference>
<evidence type="ECO:0000259" key="10">
    <source>
        <dbReference type="Pfam" id="PF08511"/>
    </source>
</evidence>
<evidence type="ECO:0000259" key="11">
    <source>
        <dbReference type="Pfam" id="PF21392"/>
    </source>
</evidence>
<dbReference type="GO" id="GO:0006744">
    <property type="term" value="P:ubiquinone biosynthetic process"/>
    <property type="evidence" value="ECO:0007669"/>
    <property type="project" value="UniProtKB-UniRule"/>
</dbReference>
<dbReference type="PANTHER" id="PTHR21427:SF19">
    <property type="entry name" value="UBIQUINONE BIOSYNTHESIS PROTEIN COQ9, MITOCHONDRIAL"/>
    <property type="match status" value="1"/>
</dbReference>
<dbReference type="EMBL" id="OUUW01000001">
    <property type="protein sequence ID" value="SPP75450.1"/>
    <property type="molecule type" value="Genomic_DNA"/>
</dbReference>
<proteinExistence type="inferred from homology"/>
<dbReference type="Pfam" id="PF08511">
    <property type="entry name" value="COQ9"/>
    <property type="match status" value="1"/>
</dbReference>
<dbReference type="AlphaFoldDB" id="A0A3B0JJD6"/>
<keyword evidence="5" id="KW-0809">Transit peptide</keyword>
<evidence type="ECO:0000256" key="2">
    <source>
        <dbReference type="ARBA" id="ARBA00004749"/>
    </source>
</evidence>
<feature type="domain" description="Ubiquinone biosynthesis protein COQ9 HTH" evidence="11">
    <location>
        <begin position="109"/>
        <end position="136"/>
    </location>
</feature>
<sequence length="348" mass="38634">MASVRCLEKLFRLQKLLLPLHAQSCRLHRQLPLAAASLARGYAKDATEKSTANGSLEDFRAREEQLERERDAAEEAAAKATQNETGQGAGGNQQESGEQSAKQAKVDAIREQILDAALEHVPQHGWTRQSIVLGAEQCGYPSVVHGMFPEGGFALVSHFNGKCNAQLVQSLKQKTGSGQQEVENPLDFLVQAVRQRMEMIAPYKAQWPQAMSLIAQPQHASTALAQVLTLVDDICYYSGDRSVDFGWYTRRIGLATIMKMTELYLLQDTSAGHTQTWDFLKNRMDEAVQLQMALSQTEGMTHTFQRSFNSAFITVRMPLNLAPPSLTLYLSFSTTQARNILGLGFKRT</sequence>
<keyword evidence="7 8" id="KW-0496">Mitochondrion</keyword>
<keyword evidence="4 8" id="KW-0831">Ubiquinone biosynthesis</keyword>
<comment type="similarity">
    <text evidence="3 8">Belongs to the COQ9 family.</text>
</comment>
<feature type="compositionally biased region" description="Polar residues" evidence="9">
    <location>
        <begin position="80"/>
        <end position="102"/>
    </location>
</feature>
<dbReference type="Proteomes" id="UP000268350">
    <property type="component" value="Unassembled WGS sequence"/>
</dbReference>
<name>A0A3B0JJD6_DROGU</name>
<dbReference type="Pfam" id="PF21392">
    <property type="entry name" value="COQ9_N"/>
    <property type="match status" value="1"/>
</dbReference>
<evidence type="ECO:0000313" key="13">
    <source>
        <dbReference type="Proteomes" id="UP000268350"/>
    </source>
</evidence>
<evidence type="ECO:0000256" key="8">
    <source>
        <dbReference type="RuleBase" id="RU366063"/>
    </source>
</evidence>
<comment type="pathway">
    <text evidence="2 8">Cofactor biosynthesis; ubiquinone biosynthesis.</text>
</comment>
<dbReference type="NCBIfam" id="TIGR02396">
    <property type="entry name" value="diverge_rpsU"/>
    <property type="match status" value="1"/>
</dbReference>
<keyword evidence="12" id="KW-0418">Kinase</keyword>
<evidence type="ECO:0000256" key="7">
    <source>
        <dbReference type="ARBA" id="ARBA00023128"/>
    </source>
</evidence>
<dbReference type="OrthoDB" id="619536at2759"/>
<gene>
    <name evidence="12" type="ORF">DGUA_6G003260</name>
</gene>
<dbReference type="UniPathway" id="UPA00232"/>
<keyword evidence="6 8" id="KW-0446">Lipid-binding</keyword>